<keyword evidence="2" id="KW-0131">Cell cycle</keyword>
<feature type="region of interest" description="Disordered" evidence="3">
    <location>
        <begin position="25"/>
        <end position="62"/>
    </location>
</feature>
<evidence type="ECO:0000256" key="1">
    <source>
        <dbReference type="ARBA" id="ARBA00023013"/>
    </source>
</evidence>
<evidence type="ECO:0000256" key="3">
    <source>
        <dbReference type="SAM" id="MobiDB-lite"/>
    </source>
</evidence>
<comment type="caution">
    <text evidence="4">The sequence shown here is derived from an EMBL/GenBank/DDBJ whole genome shotgun (WGS) entry which is preliminary data.</text>
</comment>
<evidence type="ECO:0000313" key="5">
    <source>
        <dbReference type="Proteomes" id="UP001359559"/>
    </source>
</evidence>
<name>A0AAN9FQZ7_CLITE</name>
<keyword evidence="1" id="KW-0649">Protein kinase inhibitor</keyword>
<dbReference type="Proteomes" id="UP001359559">
    <property type="component" value="Unassembled WGS sequence"/>
</dbReference>
<dbReference type="EMBL" id="JAYKXN010000006">
    <property type="protein sequence ID" value="KAK7279511.1"/>
    <property type="molecule type" value="Genomic_DNA"/>
</dbReference>
<gene>
    <name evidence="4" type="ORF">RJT34_24564</name>
</gene>
<proteinExistence type="predicted"/>
<dbReference type="PANTHER" id="PTHR33142">
    <property type="entry name" value="CYCLIN-DEPENDENT PROTEIN KINASE INHIBITOR SMR13"/>
    <property type="match status" value="1"/>
</dbReference>
<evidence type="ECO:0000256" key="2">
    <source>
        <dbReference type="ARBA" id="ARBA00023306"/>
    </source>
</evidence>
<sequence>MSTDLQIHHELPKLRIAAVKIEDVPSPDHHNVSSVATRADNENDAAVTVSDDDESYRTPTSKASKIPAILTCPPAPKKSKPFGSCKRKLLDDFQFFEVTSKEDMDAFFRSTFPKRSCPCT</sequence>
<dbReference type="InterPro" id="IPR040389">
    <property type="entry name" value="SMR"/>
</dbReference>
<dbReference type="AlphaFoldDB" id="A0AAN9FQZ7"/>
<protein>
    <submittedName>
        <fullName evidence="4">Uncharacterized protein</fullName>
    </submittedName>
</protein>
<accession>A0AAN9FQZ7</accession>
<organism evidence="4 5">
    <name type="scientific">Clitoria ternatea</name>
    <name type="common">Butterfly pea</name>
    <dbReference type="NCBI Taxonomy" id="43366"/>
    <lineage>
        <taxon>Eukaryota</taxon>
        <taxon>Viridiplantae</taxon>
        <taxon>Streptophyta</taxon>
        <taxon>Embryophyta</taxon>
        <taxon>Tracheophyta</taxon>
        <taxon>Spermatophyta</taxon>
        <taxon>Magnoliopsida</taxon>
        <taxon>eudicotyledons</taxon>
        <taxon>Gunneridae</taxon>
        <taxon>Pentapetalae</taxon>
        <taxon>rosids</taxon>
        <taxon>fabids</taxon>
        <taxon>Fabales</taxon>
        <taxon>Fabaceae</taxon>
        <taxon>Papilionoideae</taxon>
        <taxon>50 kb inversion clade</taxon>
        <taxon>NPAAA clade</taxon>
        <taxon>indigoferoid/millettioid clade</taxon>
        <taxon>Phaseoleae</taxon>
        <taxon>Clitoria</taxon>
    </lineage>
</organism>
<dbReference type="GO" id="GO:0032875">
    <property type="term" value="P:regulation of DNA endoreduplication"/>
    <property type="evidence" value="ECO:0007669"/>
    <property type="project" value="InterPro"/>
</dbReference>
<keyword evidence="5" id="KW-1185">Reference proteome</keyword>
<evidence type="ECO:0000313" key="4">
    <source>
        <dbReference type="EMBL" id="KAK7279511.1"/>
    </source>
</evidence>
<dbReference type="GO" id="GO:0004860">
    <property type="term" value="F:protein kinase inhibitor activity"/>
    <property type="evidence" value="ECO:0007669"/>
    <property type="project" value="UniProtKB-KW"/>
</dbReference>
<reference evidence="4 5" key="1">
    <citation type="submission" date="2024-01" db="EMBL/GenBank/DDBJ databases">
        <title>The genomes of 5 underutilized Papilionoideae crops provide insights into root nodulation and disease resistance.</title>
        <authorList>
            <person name="Yuan L."/>
        </authorList>
    </citation>
    <scope>NUCLEOTIDE SEQUENCE [LARGE SCALE GENOMIC DNA]</scope>
    <source>
        <strain evidence="4">LY-2023</strain>
        <tissue evidence="4">Leaf</tissue>
    </source>
</reference>
<dbReference type="PANTHER" id="PTHR33142:SF13">
    <property type="entry name" value="CYCLIN-DEPENDENT PROTEIN KINASE INHIBITOR SMR1"/>
    <property type="match status" value="1"/>
</dbReference>